<dbReference type="PANTHER" id="PTHR43201:SF5">
    <property type="entry name" value="MEDIUM-CHAIN ACYL-COA LIGASE ACSF2, MITOCHONDRIAL"/>
    <property type="match status" value="1"/>
</dbReference>
<evidence type="ECO:0000256" key="3">
    <source>
        <dbReference type="ARBA" id="ARBA00051915"/>
    </source>
</evidence>
<dbReference type="GO" id="GO:0006631">
    <property type="term" value="P:fatty acid metabolic process"/>
    <property type="evidence" value="ECO:0007669"/>
    <property type="project" value="TreeGrafter"/>
</dbReference>
<dbReference type="Proteomes" id="UP000051562">
    <property type="component" value="Unassembled WGS sequence"/>
</dbReference>
<dbReference type="InterPro" id="IPR000873">
    <property type="entry name" value="AMP-dep_synth/lig_dom"/>
</dbReference>
<evidence type="ECO:0000313" key="11">
    <source>
        <dbReference type="Proteomes" id="UP000190130"/>
    </source>
</evidence>
<dbReference type="Proteomes" id="UP000190130">
    <property type="component" value="Unassembled WGS sequence"/>
</dbReference>
<gene>
    <name evidence="8" type="ORF">ARD30_14885</name>
    <name evidence="9" type="ORF">SAMN05660750_04378</name>
</gene>
<keyword evidence="2" id="KW-0436">Ligase</keyword>
<dbReference type="Pfam" id="PF00501">
    <property type="entry name" value="AMP-binding"/>
    <property type="match status" value="1"/>
</dbReference>
<feature type="domain" description="AMP-binding enzyme C-terminal" evidence="7">
    <location>
        <begin position="422"/>
        <end position="497"/>
    </location>
</feature>
<dbReference type="EMBL" id="FUYX01000015">
    <property type="protein sequence ID" value="SKC11621.1"/>
    <property type="molecule type" value="Genomic_DNA"/>
</dbReference>
<dbReference type="Gene3D" id="3.40.50.12780">
    <property type="entry name" value="N-terminal domain of ligase-like"/>
    <property type="match status" value="1"/>
</dbReference>
<proteinExistence type="inferred from homology"/>
<evidence type="ECO:0000313" key="9">
    <source>
        <dbReference type="EMBL" id="SKC11621.1"/>
    </source>
</evidence>
<dbReference type="FunFam" id="3.30.300.30:FF:000008">
    <property type="entry name" value="2,3-dihydroxybenzoate-AMP ligase"/>
    <property type="match status" value="1"/>
</dbReference>
<dbReference type="InterPro" id="IPR042099">
    <property type="entry name" value="ANL_N_sf"/>
</dbReference>
<dbReference type="InterPro" id="IPR025110">
    <property type="entry name" value="AMP-bd_C"/>
</dbReference>
<dbReference type="Pfam" id="PF13193">
    <property type="entry name" value="AMP-binding_C"/>
    <property type="match status" value="1"/>
</dbReference>
<dbReference type="InterPro" id="IPR045851">
    <property type="entry name" value="AMP-bd_C_sf"/>
</dbReference>
<evidence type="ECO:0000313" key="10">
    <source>
        <dbReference type="Proteomes" id="UP000051562"/>
    </source>
</evidence>
<evidence type="ECO:0000259" key="6">
    <source>
        <dbReference type="Pfam" id="PF00501"/>
    </source>
</evidence>
<evidence type="ECO:0000256" key="5">
    <source>
        <dbReference type="ARBA" id="ARBA00067668"/>
    </source>
</evidence>
<dbReference type="Gene3D" id="3.30.300.30">
    <property type="match status" value="1"/>
</dbReference>
<dbReference type="AlphaFoldDB" id="A0A0Q3M343"/>
<reference evidence="8 10" key="1">
    <citation type="submission" date="2015-10" db="EMBL/GenBank/DDBJ databases">
        <title>Draft genome of Bosea thiooxidans.</title>
        <authorList>
            <person name="Wang X."/>
        </authorList>
    </citation>
    <scope>NUCLEOTIDE SEQUENCE [LARGE SCALE GENOMIC DNA]</scope>
    <source>
        <strain evidence="8 10">CGMCC 9174</strain>
    </source>
</reference>
<dbReference type="GO" id="GO:0031956">
    <property type="term" value="F:medium-chain fatty acid-CoA ligase activity"/>
    <property type="evidence" value="ECO:0007669"/>
    <property type="project" value="TreeGrafter"/>
</dbReference>
<dbReference type="PANTHER" id="PTHR43201">
    <property type="entry name" value="ACYL-COA SYNTHETASE"/>
    <property type="match status" value="1"/>
</dbReference>
<keyword evidence="10" id="KW-1185">Reference proteome</keyword>
<protein>
    <recommendedName>
        <fullName evidence="5">3-methylmercaptopropionyl-CoA ligase</fullName>
        <ecNumber evidence="4">6.2.1.44</ecNumber>
    </recommendedName>
</protein>
<dbReference type="EMBL" id="LMAR01000042">
    <property type="protein sequence ID" value="KQK30137.1"/>
    <property type="molecule type" value="Genomic_DNA"/>
</dbReference>
<comment type="catalytic activity">
    <reaction evidence="3">
        <text>3-(methylsulfanyl)propanoate + ATP + CoA = 3-(methylsulfanyl)propanoyl-CoA + AMP + diphosphate</text>
        <dbReference type="Rhea" id="RHEA:43052"/>
        <dbReference type="ChEBI" id="CHEBI:30616"/>
        <dbReference type="ChEBI" id="CHEBI:33019"/>
        <dbReference type="ChEBI" id="CHEBI:49016"/>
        <dbReference type="ChEBI" id="CHEBI:57287"/>
        <dbReference type="ChEBI" id="CHEBI:82815"/>
        <dbReference type="ChEBI" id="CHEBI:456215"/>
        <dbReference type="EC" id="6.2.1.44"/>
    </reaction>
    <physiologicalReaction direction="left-to-right" evidence="3">
        <dbReference type="Rhea" id="RHEA:43053"/>
    </physiologicalReaction>
</comment>
<organism evidence="8 10">
    <name type="scientific">Bosea thiooxidans</name>
    <dbReference type="NCBI Taxonomy" id="53254"/>
    <lineage>
        <taxon>Bacteria</taxon>
        <taxon>Pseudomonadati</taxon>
        <taxon>Pseudomonadota</taxon>
        <taxon>Alphaproteobacteria</taxon>
        <taxon>Hyphomicrobiales</taxon>
        <taxon>Boseaceae</taxon>
        <taxon>Bosea</taxon>
    </lineage>
</organism>
<dbReference type="EC" id="6.2.1.44" evidence="4"/>
<evidence type="ECO:0000256" key="1">
    <source>
        <dbReference type="ARBA" id="ARBA00006432"/>
    </source>
</evidence>
<dbReference type="InterPro" id="IPR020845">
    <property type="entry name" value="AMP-binding_CS"/>
</dbReference>
<evidence type="ECO:0000256" key="2">
    <source>
        <dbReference type="ARBA" id="ARBA00022598"/>
    </source>
</evidence>
<feature type="domain" description="AMP-dependent synthetase/ligase" evidence="6">
    <location>
        <begin position="8"/>
        <end position="372"/>
    </location>
</feature>
<accession>A0A0Q3M343</accession>
<reference evidence="9 11" key="2">
    <citation type="submission" date="2017-02" db="EMBL/GenBank/DDBJ databases">
        <authorList>
            <person name="Peterson S.W."/>
        </authorList>
    </citation>
    <scope>NUCLEOTIDE SEQUENCE [LARGE SCALE GENOMIC DNA]</scope>
    <source>
        <strain evidence="9 11">DSM 9653</strain>
    </source>
</reference>
<comment type="similarity">
    <text evidence="1">Belongs to the ATP-dependent AMP-binding enzyme family.</text>
</comment>
<dbReference type="RefSeq" id="WP_055728541.1">
    <property type="nucleotide sequence ID" value="NZ_FUYX01000015.1"/>
</dbReference>
<name>A0A0Q3M343_9HYPH</name>
<dbReference type="OrthoDB" id="9803968at2"/>
<dbReference type="STRING" id="53254.SAMN05660750_04378"/>
<evidence type="ECO:0000256" key="4">
    <source>
        <dbReference type="ARBA" id="ARBA00066616"/>
    </source>
</evidence>
<dbReference type="SUPFAM" id="SSF56801">
    <property type="entry name" value="Acetyl-CoA synthetase-like"/>
    <property type="match status" value="1"/>
</dbReference>
<dbReference type="PROSITE" id="PS00455">
    <property type="entry name" value="AMP_BINDING"/>
    <property type="match status" value="1"/>
</dbReference>
<evidence type="ECO:0000313" key="8">
    <source>
        <dbReference type="EMBL" id="KQK30137.1"/>
    </source>
</evidence>
<evidence type="ECO:0000259" key="7">
    <source>
        <dbReference type="Pfam" id="PF13193"/>
    </source>
</evidence>
<sequence>MNIASLLSRAATVTPGRTAVFEGTTPVWSYGEWASLAARLAAGLCGRHGLRAGDRVALVMRNCPDYLALLFACWRAGLICVPVNAKLHAREVAHILDDSGAALVFVTADLAGTVSEALGFMQGRQPPVIAVGGKDHRALMQSDEAAESDVAAGDPAWLFYTSGTTGRSKGAVLSHRNLRAMTLGYLAEVDTVSPRDCILHPAPLSHGSGLYALPHVAGMAAQVVPESGRFDPVELASLLRSHTGCAFFAAPTIVTRLMNAGVVDDAARAGLKTIIYGGGPMYVEDSRRALDVFGQRLVQIYGQGESPMTITVLPRGLHAETGDGLLDHRLGSVGYPQAIVALRIAGADDERLPAGQIGEVQVRGDSVMSGYWNNPEATAAALRGGWLHTGDLGSLDEHGLLTLKDRSKDVIISGGVNIYPREVEEVLLQHPAVSEVAVFGRRHPDWGEEVVAAVSLHAGATATPRELDTLCEAHIARFKKPKQYLFLDALPKNSYGKILKTELRRQAG</sequence>